<protein>
    <recommendedName>
        <fullName evidence="3">Glycosyltransferase 2-like domain-containing protein</fullName>
    </recommendedName>
</protein>
<keyword evidence="1" id="KW-0328">Glycosyltransferase</keyword>
<dbReference type="Proteomes" id="UP000236655">
    <property type="component" value="Chromosome"/>
</dbReference>
<dbReference type="KEGG" id="nba:CUN60_04595"/>
<dbReference type="OrthoDB" id="8596473at2"/>
<dbReference type="Pfam" id="PF00535">
    <property type="entry name" value="Glycos_transf_2"/>
    <property type="match status" value="1"/>
</dbReference>
<evidence type="ECO:0000313" key="5">
    <source>
        <dbReference type="Proteomes" id="UP000236655"/>
    </source>
</evidence>
<dbReference type="GO" id="GO:0016758">
    <property type="term" value="F:hexosyltransferase activity"/>
    <property type="evidence" value="ECO:0007669"/>
    <property type="project" value="UniProtKB-ARBA"/>
</dbReference>
<dbReference type="PANTHER" id="PTHR22916">
    <property type="entry name" value="GLYCOSYLTRANSFERASE"/>
    <property type="match status" value="1"/>
</dbReference>
<dbReference type="EMBL" id="CP024847">
    <property type="protein sequence ID" value="AUR51597.1"/>
    <property type="molecule type" value="Genomic_DNA"/>
</dbReference>
<dbReference type="PANTHER" id="PTHR22916:SF51">
    <property type="entry name" value="GLYCOSYLTRANSFERASE EPSH-RELATED"/>
    <property type="match status" value="1"/>
</dbReference>
<evidence type="ECO:0000259" key="3">
    <source>
        <dbReference type="Pfam" id="PF00535"/>
    </source>
</evidence>
<reference evidence="5" key="1">
    <citation type="submission" date="2017-11" db="EMBL/GenBank/DDBJ databases">
        <authorList>
            <person name="Chan K.G."/>
            <person name="Lee L.S."/>
        </authorList>
    </citation>
    <scope>NUCLEOTIDE SEQUENCE [LARGE SCALE GENOMIC DNA]</scope>
    <source>
        <strain evidence="5">DSM 100970</strain>
    </source>
</reference>
<gene>
    <name evidence="4" type="ORF">CUN60_04595</name>
</gene>
<feature type="domain" description="Glycosyltransferase 2-like" evidence="3">
    <location>
        <begin position="5"/>
        <end position="134"/>
    </location>
</feature>
<evidence type="ECO:0000256" key="2">
    <source>
        <dbReference type="ARBA" id="ARBA00022679"/>
    </source>
</evidence>
<name>A0A2I7N553_9NEIS</name>
<sequence length="300" mass="35059">MCVISVIVPVYNTENYLRRCLDSLVNQTLADIEIIVVNDSSPDYSQQIIDEYVSNYPKQVKSFIKPNGGLSSTRNFGVTKACGNYISFVDSDDWVDFNLYQIMYAAAIKDNCDIVCCDFIEKYSGFELIRSVIPENNYGNRYIGNVIACNKIYRRQFWQENGFNFFHGIYHEDLELIPRVLLASQKTGYINSSYYYYEKTNSSAITSGNILHIEVFPLICERLVQFNSNHNSEFEVFIADLAYIYIMQNKDSTQSQQFFLLHKKLFRLKVTLKLKRKIMIILLRFNFKLFHKLNQYVGSR</sequence>
<evidence type="ECO:0000256" key="1">
    <source>
        <dbReference type="ARBA" id="ARBA00022676"/>
    </source>
</evidence>
<dbReference type="RefSeq" id="WP_102950896.1">
    <property type="nucleotide sequence ID" value="NZ_CP024847.1"/>
</dbReference>
<dbReference type="InterPro" id="IPR029044">
    <property type="entry name" value="Nucleotide-diphossugar_trans"/>
</dbReference>
<proteinExistence type="predicted"/>
<dbReference type="SUPFAM" id="SSF53448">
    <property type="entry name" value="Nucleotide-diphospho-sugar transferases"/>
    <property type="match status" value="1"/>
</dbReference>
<keyword evidence="2" id="KW-0808">Transferase</keyword>
<dbReference type="CDD" id="cd00761">
    <property type="entry name" value="Glyco_tranf_GTA_type"/>
    <property type="match status" value="1"/>
</dbReference>
<evidence type="ECO:0000313" key="4">
    <source>
        <dbReference type="EMBL" id="AUR51597.1"/>
    </source>
</evidence>
<dbReference type="Gene3D" id="3.90.550.10">
    <property type="entry name" value="Spore Coat Polysaccharide Biosynthesis Protein SpsA, Chain A"/>
    <property type="match status" value="1"/>
</dbReference>
<dbReference type="AlphaFoldDB" id="A0A2I7N553"/>
<dbReference type="InterPro" id="IPR001173">
    <property type="entry name" value="Glyco_trans_2-like"/>
</dbReference>
<keyword evidence="5" id="KW-1185">Reference proteome</keyword>
<organism evidence="4 5">
    <name type="scientific">Aquella oligotrophica</name>
    <dbReference type="NCBI Taxonomy" id="2067065"/>
    <lineage>
        <taxon>Bacteria</taxon>
        <taxon>Pseudomonadati</taxon>
        <taxon>Pseudomonadota</taxon>
        <taxon>Betaproteobacteria</taxon>
        <taxon>Neisseriales</taxon>
        <taxon>Neisseriaceae</taxon>
        <taxon>Aquella</taxon>
    </lineage>
</organism>
<accession>A0A2I7N553</accession>